<gene>
    <name evidence="1" type="ORF">LSS_23020</name>
</gene>
<organism evidence="1 2">
    <name type="scientific">Leptospira santarosai serovar Shermani str. LT 821</name>
    <dbReference type="NCBI Taxonomy" id="758847"/>
    <lineage>
        <taxon>Bacteria</taxon>
        <taxon>Pseudomonadati</taxon>
        <taxon>Spirochaetota</taxon>
        <taxon>Spirochaetia</taxon>
        <taxon>Leptospirales</taxon>
        <taxon>Leptospiraceae</taxon>
        <taxon>Leptospira</taxon>
    </lineage>
</organism>
<reference evidence="1 2" key="1">
    <citation type="journal article" date="2012" name="Gene">
        <title>Sequence of Leptospira santarosai serovar Shermani genome and prediction of virulence-associated genes.</title>
        <authorList>
            <person name="Chou L.F."/>
            <person name="Chen Y.T."/>
            <person name="Lu C.W."/>
            <person name="Ko Y.C."/>
            <person name="Tang C.Y."/>
            <person name="Pan M.J."/>
            <person name="Tian Y.C."/>
            <person name="Chiu C.H."/>
            <person name="Hung C.C."/>
            <person name="Yang C.W."/>
        </authorList>
    </citation>
    <scope>NUCLEOTIDE SEQUENCE [LARGE SCALE GENOMIC DNA]</scope>
    <source>
        <strain evidence="1">LT 821</strain>
    </source>
</reference>
<accession>A0A097ET01</accession>
<dbReference type="KEGG" id="lst:LSS_23020"/>
<dbReference type="Proteomes" id="UP000035800">
    <property type="component" value="Chromosome I"/>
</dbReference>
<evidence type="ECO:0000313" key="1">
    <source>
        <dbReference type="EMBL" id="AIT11059.1"/>
    </source>
</evidence>
<protein>
    <submittedName>
        <fullName evidence="1">Uncharacterized protein</fullName>
    </submittedName>
</protein>
<evidence type="ECO:0000313" key="2">
    <source>
        <dbReference type="Proteomes" id="UP000035800"/>
    </source>
</evidence>
<dbReference type="AlphaFoldDB" id="A0A097ET01"/>
<proteinExistence type="predicted"/>
<reference evidence="1 2" key="2">
    <citation type="journal article" date="2014" name="Emerg. Microbes Infect.">
        <title>Potential impact on kidney infection: a whole-genome analysis of Leptospira santarosai serovar Shermani.</title>
        <authorList>
            <person name="Chou L.F."/>
            <person name="Chen T.W."/>
            <person name="Ko Y.C."/>
            <person name="Pan M.J."/>
            <person name="Tian Y.C."/>
            <person name="Chiu C.H."/>
            <person name="Tang P."/>
            <person name="Hung C.C."/>
            <person name="Yang C.W."/>
        </authorList>
    </citation>
    <scope>NUCLEOTIDE SEQUENCE</scope>
    <source>
        <strain evidence="1 2">LT 821</strain>
    </source>
</reference>
<sequence length="29" mass="3429">MSVYHWGKKIVFLSEWNRILNLPSIGVLK</sequence>
<dbReference type="EMBL" id="CP006694">
    <property type="protein sequence ID" value="AIT11059.1"/>
    <property type="molecule type" value="Genomic_DNA"/>
</dbReference>
<name>A0A097ET01_9LEPT</name>